<sequence length="127" mass="14301">MGHYGAPDATPPLRVLLLGASGPGWYAATDDERREVILPRLMAVCASWLDMGARLITTLDDDILKVGQPADTDHTWYLVYEVPSLQTVSDMLHAFRVDQDGARLDRWFRLEAKICRPFFPIEAISRS</sequence>
<proteinExistence type="predicted"/>
<accession>A0A1N7NAA1</accession>
<evidence type="ECO:0000313" key="2">
    <source>
        <dbReference type="Proteomes" id="UP000186141"/>
    </source>
</evidence>
<dbReference type="Proteomes" id="UP000186141">
    <property type="component" value="Unassembled WGS sequence"/>
</dbReference>
<gene>
    <name evidence="1" type="ORF">SAMN05421774_103241</name>
</gene>
<keyword evidence="2" id="KW-1185">Reference proteome</keyword>
<dbReference type="AlphaFoldDB" id="A0A1N7NAA1"/>
<reference evidence="1 2" key="1">
    <citation type="submission" date="2017-01" db="EMBL/GenBank/DDBJ databases">
        <authorList>
            <person name="Mah S.A."/>
            <person name="Swanson W.J."/>
            <person name="Moy G.W."/>
            <person name="Vacquier V.D."/>
        </authorList>
    </citation>
    <scope>NUCLEOTIDE SEQUENCE [LARGE SCALE GENOMIC DNA]</scope>
    <source>
        <strain evidence="1 2">DSM 26375</strain>
    </source>
</reference>
<dbReference type="RefSeq" id="WP_076530693.1">
    <property type="nucleotide sequence ID" value="NZ_BMEH01000003.1"/>
</dbReference>
<protein>
    <submittedName>
        <fullName evidence="1">Uncharacterized protein</fullName>
    </submittedName>
</protein>
<name>A0A1N7NAA1_9RHOB</name>
<organism evidence="1 2">
    <name type="scientific">Gemmobacter megaterium</name>
    <dbReference type="NCBI Taxonomy" id="1086013"/>
    <lineage>
        <taxon>Bacteria</taxon>
        <taxon>Pseudomonadati</taxon>
        <taxon>Pseudomonadota</taxon>
        <taxon>Alphaproteobacteria</taxon>
        <taxon>Rhodobacterales</taxon>
        <taxon>Paracoccaceae</taxon>
        <taxon>Gemmobacter</taxon>
    </lineage>
</organism>
<evidence type="ECO:0000313" key="1">
    <source>
        <dbReference type="EMBL" id="SIS95284.1"/>
    </source>
</evidence>
<dbReference type="STRING" id="1086013.SAMN05421774_103241"/>
<dbReference type="OrthoDB" id="7849477at2"/>
<dbReference type="EMBL" id="FTOT01000003">
    <property type="protein sequence ID" value="SIS95284.1"/>
    <property type="molecule type" value="Genomic_DNA"/>
</dbReference>